<evidence type="ECO:0000256" key="1">
    <source>
        <dbReference type="ARBA" id="ARBA00022729"/>
    </source>
</evidence>
<organism evidence="4">
    <name type="scientific">uncultured Mycobacterium sp</name>
    <dbReference type="NCBI Taxonomy" id="171292"/>
    <lineage>
        <taxon>Bacteria</taxon>
        <taxon>Bacillati</taxon>
        <taxon>Actinomycetota</taxon>
        <taxon>Actinomycetes</taxon>
        <taxon>Mycobacteriales</taxon>
        <taxon>Mycobacteriaceae</taxon>
        <taxon>Mycobacterium</taxon>
        <taxon>environmental samples</taxon>
    </lineage>
</organism>
<dbReference type="Pfam" id="PF09167">
    <property type="entry name" value="DUF1942"/>
    <property type="match status" value="1"/>
</dbReference>
<sequence length="222" mass="22777">MLALISWGETVKIAKLAGVAATVVTLGLAGVNAAPAWATDSVRVFGEQETLNGPNGLPYIGYAVGKLVPSSDPVPHNGTLYAAKLTIDGLGGSYPPFIERFGARAESGDFYPSIWGASNVGKLYFDVVGDIPNSVVFNDGTRDILAWVPGEPGSTAAPVVVPPDAEENFQVVPDNQAAASAPTQPGDNSAIVATPNDLASSPYQITEGEAAQPGFNSGGGHR</sequence>
<evidence type="ECO:0000256" key="2">
    <source>
        <dbReference type="SAM" id="MobiDB-lite"/>
    </source>
</evidence>
<dbReference type="EMBL" id="FLQS01000003">
    <property type="protein sequence ID" value="SBS71540.1"/>
    <property type="molecule type" value="Genomic_DNA"/>
</dbReference>
<feature type="compositionally biased region" description="Polar residues" evidence="2">
    <location>
        <begin position="177"/>
        <end position="187"/>
    </location>
</feature>
<name>A0A1Y5P1X8_9MYCO</name>
<dbReference type="InterPro" id="IPR015250">
    <property type="entry name" value="MPT63-like"/>
</dbReference>
<keyword evidence="1" id="KW-0732">Signal</keyword>
<reference evidence="4" key="1">
    <citation type="submission" date="2016-03" db="EMBL/GenBank/DDBJ databases">
        <authorList>
            <person name="Ploux O."/>
        </authorList>
    </citation>
    <scope>NUCLEOTIDE SEQUENCE</scope>
    <source>
        <strain evidence="4">UC10</strain>
    </source>
</reference>
<feature type="domain" description="MPT63-like" evidence="3">
    <location>
        <begin position="42"/>
        <end position="147"/>
    </location>
</feature>
<proteinExistence type="predicted"/>
<dbReference type="AlphaFoldDB" id="A0A1Y5P1X8"/>
<feature type="region of interest" description="Disordered" evidence="2">
    <location>
        <begin position="177"/>
        <end position="222"/>
    </location>
</feature>
<evidence type="ECO:0000259" key="3">
    <source>
        <dbReference type="Pfam" id="PF09167"/>
    </source>
</evidence>
<dbReference type="GO" id="GO:0005615">
    <property type="term" value="C:extracellular space"/>
    <property type="evidence" value="ECO:0007669"/>
    <property type="project" value="InterPro"/>
</dbReference>
<dbReference type="InterPro" id="IPR029050">
    <property type="entry name" value="Immunoprotect_excell_Ig-like"/>
</dbReference>
<gene>
    <name evidence="4" type="ORF">MHPYR_110125</name>
</gene>
<dbReference type="Gene3D" id="2.60.40.1240">
    <property type="match status" value="1"/>
</dbReference>
<dbReference type="SUPFAM" id="SSF81982">
    <property type="entry name" value="Antigen MPT63/MPB63 (immunoprotective extracellular protein)"/>
    <property type="match status" value="1"/>
</dbReference>
<accession>A0A1Y5P1X8</accession>
<evidence type="ECO:0000313" key="4">
    <source>
        <dbReference type="EMBL" id="SBS71540.1"/>
    </source>
</evidence>
<protein>
    <recommendedName>
        <fullName evidence="3">MPT63-like domain-containing protein</fullName>
    </recommendedName>
</protein>